<sequence length="255" mass="29614">MNGTGRVSFGQPASWSGGEMARSIASVRLLKPKPYASFKKVLVTSGQRRNKKNQANHVRRLEDSGEGVDRREKTINETIANIRDLCEISVSYRTNIQDLYEISVRYRTNIQDLHVMPVRYRTNIQYLYKISGRYRTNHQDLHEFLVRYRTDIHELYEFSVRYGTDFHDLYEILVRYGTDIHELYEFSVRYGTDFHDLYEISVLVSHQYPRPVQEAAGSSEMGHRGHTLRVTFRNSPQACQSGSIVSQTGLLSTHD</sequence>
<dbReference type="AlphaFoldDB" id="A0AAE0YUH1"/>
<gene>
    <name evidence="2" type="ORF">RRG08_032729</name>
</gene>
<dbReference type="EMBL" id="JAWDGP010005359">
    <property type="protein sequence ID" value="KAK3757564.1"/>
    <property type="molecule type" value="Genomic_DNA"/>
</dbReference>
<keyword evidence="3" id="KW-1185">Reference proteome</keyword>
<reference evidence="2" key="1">
    <citation type="journal article" date="2023" name="G3 (Bethesda)">
        <title>A reference genome for the long-term kleptoplast-retaining sea slug Elysia crispata morphotype clarki.</title>
        <authorList>
            <person name="Eastman K.E."/>
            <person name="Pendleton A.L."/>
            <person name="Shaikh M.A."/>
            <person name="Suttiyut T."/>
            <person name="Ogas R."/>
            <person name="Tomko P."/>
            <person name="Gavelis G."/>
            <person name="Widhalm J.R."/>
            <person name="Wisecaver J.H."/>
        </authorList>
    </citation>
    <scope>NUCLEOTIDE SEQUENCE</scope>
    <source>
        <strain evidence="2">ECLA1</strain>
    </source>
</reference>
<comment type="caution">
    <text evidence="2">The sequence shown here is derived from an EMBL/GenBank/DDBJ whole genome shotgun (WGS) entry which is preliminary data.</text>
</comment>
<evidence type="ECO:0000256" key="1">
    <source>
        <dbReference type="SAM" id="MobiDB-lite"/>
    </source>
</evidence>
<evidence type="ECO:0000313" key="2">
    <source>
        <dbReference type="EMBL" id="KAK3757564.1"/>
    </source>
</evidence>
<feature type="compositionally biased region" description="Basic residues" evidence="1">
    <location>
        <begin position="48"/>
        <end position="58"/>
    </location>
</feature>
<protein>
    <submittedName>
        <fullName evidence="2">Uncharacterized protein</fullName>
    </submittedName>
</protein>
<feature type="compositionally biased region" description="Basic and acidic residues" evidence="1">
    <location>
        <begin position="59"/>
        <end position="69"/>
    </location>
</feature>
<feature type="region of interest" description="Disordered" evidence="1">
    <location>
        <begin position="46"/>
        <end position="69"/>
    </location>
</feature>
<organism evidence="2 3">
    <name type="scientific">Elysia crispata</name>
    <name type="common">lettuce slug</name>
    <dbReference type="NCBI Taxonomy" id="231223"/>
    <lineage>
        <taxon>Eukaryota</taxon>
        <taxon>Metazoa</taxon>
        <taxon>Spiralia</taxon>
        <taxon>Lophotrochozoa</taxon>
        <taxon>Mollusca</taxon>
        <taxon>Gastropoda</taxon>
        <taxon>Heterobranchia</taxon>
        <taxon>Euthyneura</taxon>
        <taxon>Panpulmonata</taxon>
        <taxon>Sacoglossa</taxon>
        <taxon>Placobranchoidea</taxon>
        <taxon>Plakobranchidae</taxon>
        <taxon>Elysia</taxon>
    </lineage>
</organism>
<dbReference type="Proteomes" id="UP001283361">
    <property type="component" value="Unassembled WGS sequence"/>
</dbReference>
<proteinExistence type="predicted"/>
<evidence type="ECO:0000313" key="3">
    <source>
        <dbReference type="Proteomes" id="UP001283361"/>
    </source>
</evidence>
<name>A0AAE0YUH1_9GAST</name>
<accession>A0AAE0YUH1</accession>